<dbReference type="FunFam" id="3.30.420.10:FF:000063">
    <property type="entry name" value="Retrovirus-related Pol polyprotein from transposon 297-like Protein"/>
    <property type="match status" value="1"/>
</dbReference>
<dbReference type="Proteomes" id="UP001168821">
    <property type="component" value="Unassembled WGS sequence"/>
</dbReference>
<dbReference type="GO" id="GO:0003964">
    <property type="term" value="F:RNA-directed DNA polymerase activity"/>
    <property type="evidence" value="ECO:0007669"/>
    <property type="project" value="UniProtKB-KW"/>
</dbReference>
<dbReference type="InterPro" id="IPR043502">
    <property type="entry name" value="DNA/RNA_pol_sf"/>
</dbReference>
<dbReference type="Pfam" id="PF00665">
    <property type="entry name" value="rve"/>
    <property type="match status" value="1"/>
</dbReference>
<dbReference type="SUPFAM" id="SSF50630">
    <property type="entry name" value="Acid proteases"/>
    <property type="match status" value="1"/>
</dbReference>
<dbReference type="InterPro" id="IPR001878">
    <property type="entry name" value="Znf_CCHC"/>
</dbReference>
<feature type="region of interest" description="Disordered" evidence="12">
    <location>
        <begin position="260"/>
        <end position="290"/>
    </location>
</feature>
<reference evidence="16" key="1">
    <citation type="journal article" date="2023" name="G3 (Bethesda)">
        <title>Whole genome assemblies of Zophobas morio and Tenebrio molitor.</title>
        <authorList>
            <person name="Kaur S."/>
            <person name="Stinson S.A."/>
            <person name="diCenzo G.C."/>
        </authorList>
    </citation>
    <scope>NUCLEOTIDE SEQUENCE</scope>
    <source>
        <strain evidence="16">QUZm001</strain>
    </source>
</reference>
<keyword evidence="11" id="KW-0863">Zinc-finger</keyword>
<dbReference type="PROSITE" id="PS50158">
    <property type="entry name" value="ZF_CCHC"/>
    <property type="match status" value="1"/>
</dbReference>
<dbReference type="Gene3D" id="3.10.10.10">
    <property type="entry name" value="HIV Type 1 Reverse Transcriptase, subunit A, domain 1"/>
    <property type="match status" value="1"/>
</dbReference>
<dbReference type="InterPro" id="IPR001584">
    <property type="entry name" value="Integrase_cat-core"/>
</dbReference>
<evidence type="ECO:0000256" key="8">
    <source>
        <dbReference type="ARBA" id="ARBA00022884"/>
    </source>
</evidence>
<dbReference type="Gene3D" id="1.10.340.70">
    <property type="match status" value="1"/>
</dbReference>
<keyword evidence="4" id="KW-0540">Nuclease</keyword>
<evidence type="ECO:0000259" key="14">
    <source>
        <dbReference type="PROSITE" id="PS50878"/>
    </source>
</evidence>
<keyword evidence="6" id="KW-0378">Hydrolase</keyword>
<dbReference type="SUPFAM" id="SSF56672">
    <property type="entry name" value="DNA/RNA polymerases"/>
    <property type="match status" value="1"/>
</dbReference>
<evidence type="ECO:0000256" key="3">
    <source>
        <dbReference type="ARBA" id="ARBA00022695"/>
    </source>
</evidence>
<dbReference type="InterPro" id="IPR021109">
    <property type="entry name" value="Peptidase_aspartic_dom_sf"/>
</dbReference>
<feature type="domain" description="CCHC-type" evidence="13">
    <location>
        <begin position="240"/>
        <end position="253"/>
    </location>
</feature>
<dbReference type="PROSITE" id="PS50994">
    <property type="entry name" value="INTEGRASE"/>
    <property type="match status" value="1"/>
</dbReference>
<feature type="compositionally biased region" description="Polar residues" evidence="12">
    <location>
        <begin position="1302"/>
        <end position="1316"/>
    </location>
</feature>
<evidence type="ECO:0000256" key="9">
    <source>
        <dbReference type="ARBA" id="ARBA00022908"/>
    </source>
</evidence>
<dbReference type="GO" id="GO:0004190">
    <property type="term" value="F:aspartic-type endopeptidase activity"/>
    <property type="evidence" value="ECO:0007669"/>
    <property type="project" value="InterPro"/>
</dbReference>
<sequence length="1378" mass="158418">MDTHSTPVPPFHIAEDPNNVGSRWEKWLNRFDNYLIAAGINNEDRKKAMLLHYAGEEVHDLYLSLPELPANTAQPNESPYLTAKRKLKQYFTPRVNKEFEMFNFRQARQSENETIDQFYAKLLKLSKTCTFENPNEEIKLQIIMNTKYTELRRYGLTEQPNLDDLLSRARTIECTANQLKVIEDKIVMNTSTEECSYLNKQKQHRTAPANSGTSKNNCKNCGGKWHPNGRRACPALNVICRSCGKKGHYARVCMSTTSTQQQQAQSRANPQHNNHGTNTSINKKHNGERKNRAQIRFNELNMEPESTNSETSFKTTIRPNDRTAMKCPQVHVKLNGKVINFIVDTGSSVNLISSNTFKEFHQQSLQPDSSSILPYNCQQQLKVVGKFKGLFHYNNHQMRADVFVIKGNSESLLSYDTANKLQLIQLSMMIYQPMDMNYIKNKHPNLCNGIGCLKNQTVKLHIDESIPPVANKHRRIPINLREAVEQEITRLMKQNIIEKATGPTPWVSPIVVVPKHHDPNSIRICVDMREANKAILRERHPTPTIEEIFAQLNGATVFSKIDLKDGYHQLTLEESSRYITVFSTHIGLYQYKRLSFGINSAAEIFQNTIRQLLNQIDGVLNISDDILIFGTTQQDHDKTLKQVIERLDNHNLTINTKKCIFNTNKIDFFGYVFSSKGIYPDPDKVKSVSNLEPPRNVHELRSFLGTLNYVGKFLPHLATNTAILRELITKDAQWDWTENHHSAFNDLKKQLESARNLAYFDQQKKTHLYVDAGPIGLGAILSQELNNKTEVISYASRTLTLTEQKYSQIEKETLAATWAIHHFRIYLLGGHFVLHTDHKPLVSILQNPRSAPNARIERLCLKLQPYKFIVQYQRGITNPSDYLSRHPTHSPPEAYDKSEEYVAFVTNHSLPNTISLEEIENAMKDDFQLQLLKKALLEDDSLFWKKRELQTFKQIKQELTVYGNIILKGSQIVIPSKLQKNIIRLAHKGHQGLVKTKQLVRTKVWFPNINKMVEEVVKSCTACQAVTPYNQRNPIQTYPTSTHPLECLDVDYAGPFPDGKYYFIMVDDFSKFPFVKKVPSTNFKQLKPVLDETFALFGLPKELKSDNGPPFNGYELKEYLSSLNIKHHLITPRWPEANGRTERFVKTFKKALLCATINSNNPDAEIQEFLINYRSTPHSTTNCPPYQIMFNREINNFLPTLKNKTFHEYNPQTDIDNRTKQNERANRKRRTFEHRLQLGQKVLCKQQKKNSLTPLFDPDPYTITRITGSQIEARRGEKVIVRNSSFFKPHHSAQSPRPEYHPSTSLAPSRSSQSEQTRAPFPTTPPRSTAPATTPLRQDNTEDKVNSPPNQRVETPTGRRPQRDRKPPSKLQDYLVEL</sequence>
<proteinExistence type="predicted"/>
<dbReference type="Gene3D" id="3.30.70.270">
    <property type="match status" value="2"/>
</dbReference>
<dbReference type="Pfam" id="PF17919">
    <property type="entry name" value="RT_RNaseH_2"/>
    <property type="match status" value="1"/>
</dbReference>
<evidence type="ECO:0000256" key="2">
    <source>
        <dbReference type="ARBA" id="ARBA00022679"/>
    </source>
</evidence>
<dbReference type="GO" id="GO:0003723">
    <property type="term" value="F:RNA binding"/>
    <property type="evidence" value="ECO:0007669"/>
    <property type="project" value="UniProtKB-KW"/>
</dbReference>
<comment type="caution">
    <text evidence="16">The sequence shown here is derived from an EMBL/GenBank/DDBJ whole genome shotgun (WGS) entry which is preliminary data.</text>
</comment>
<evidence type="ECO:0000256" key="5">
    <source>
        <dbReference type="ARBA" id="ARBA00022759"/>
    </source>
</evidence>
<evidence type="ECO:0000256" key="10">
    <source>
        <dbReference type="ARBA" id="ARBA00022918"/>
    </source>
</evidence>
<feature type="compositionally biased region" description="Low complexity" evidence="12">
    <location>
        <begin position="1317"/>
        <end position="1337"/>
    </location>
</feature>
<accession>A0AA38HW53</accession>
<keyword evidence="17" id="KW-1185">Reference proteome</keyword>
<dbReference type="FunFam" id="3.10.20.370:FF:000001">
    <property type="entry name" value="Retrovirus-related Pol polyprotein from transposon 17.6-like protein"/>
    <property type="match status" value="1"/>
</dbReference>
<feature type="domain" description="Reverse transcriptase" evidence="14">
    <location>
        <begin position="494"/>
        <end position="673"/>
    </location>
</feature>
<dbReference type="InterPro" id="IPR041577">
    <property type="entry name" value="RT_RNaseH_2"/>
</dbReference>
<feature type="compositionally biased region" description="Basic and acidic residues" evidence="12">
    <location>
        <begin position="1215"/>
        <end position="1225"/>
    </location>
</feature>
<dbReference type="CDD" id="cd09274">
    <property type="entry name" value="RNase_HI_RT_Ty3"/>
    <property type="match status" value="1"/>
</dbReference>
<dbReference type="InterPro" id="IPR012337">
    <property type="entry name" value="RNaseH-like_sf"/>
</dbReference>
<evidence type="ECO:0000256" key="11">
    <source>
        <dbReference type="PROSITE-ProRule" id="PRU00047"/>
    </source>
</evidence>
<dbReference type="Gene3D" id="3.10.20.370">
    <property type="match status" value="1"/>
</dbReference>
<evidence type="ECO:0000256" key="6">
    <source>
        <dbReference type="ARBA" id="ARBA00022801"/>
    </source>
</evidence>
<keyword evidence="10" id="KW-0695">RNA-directed DNA polymerase</keyword>
<dbReference type="GO" id="GO:0006508">
    <property type="term" value="P:proteolysis"/>
    <property type="evidence" value="ECO:0007669"/>
    <property type="project" value="InterPro"/>
</dbReference>
<keyword evidence="2" id="KW-0808">Transferase</keyword>
<dbReference type="EC" id="2.7.7.49" evidence="1"/>
<feature type="region of interest" description="Disordered" evidence="12">
    <location>
        <begin position="1210"/>
        <end position="1230"/>
    </location>
</feature>
<dbReference type="FunFam" id="1.10.340.70:FF:000003">
    <property type="entry name" value="Protein CBG25708"/>
    <property type="match status" value="1"/>
</dbReference>
<dbReference type="EMBL" id="JALNTZ010000008">
    <property type="protein sequence ID" value="KAJ3643961.1"/>
    <property type="molecule type" value="Genomic_DNA"/>
</dbReference>
<evidence type="ECO:0000313" key="16">
    <source>
        <dbReference type="EMBL" id="KAJ3643961.1"/>
    </source>
</evidence>
<keyword evidence="11" id="KW-0862">Zinc</keyword>
<dbReference type="PANTHER" id="PTHR37984">
    <property type="entry name" value="PROTEIN CBG26694"/>
    <property type="match status" value="1"/>
</dbReference>
<dbReference type="SUPFAM" id="SSF53098">
    <property type="entry name" value="Ribonuclease H-like"/>
    <property type="match status" value="1"/>
</dbReference>
<dbReference type="InterPro" id="IPR001969">
    <property type="entry name" value="Aspartic_peptidase_AS"/>
</dbReference>
<dbReference type="Pfam" id="PF00078">
    <property type="entry name" value="RVT_1"/>
    <property type="match status" value="1"/>
</dbReference>
<dbReference type="PROSITE" id="PS50878">
    <property type="entry name" value="RT_POL"/>
    <property type="match status" value="1"/>
</dbReference>
<keyword evidence="9" id="KW-0229">DNA integration</keyword>
<dbReference type="PROSITE" id="PS00141">
    <property type="entry name" value="ASP_PROTEASE"/>
    <property type="match status" value="1"/>
</dbReference>
<keyword evidence="5" id="KW-0255">Endonuclease</keyword>
<evidence type="ECO:0000256" key="1">
    <source>
        <dbReference type="ARBA" id="ARBA00012493"/>
    </source>
</evidence>
<dbReference type="InterPro" id="IPR041588">
    <property type="entry name" value="Integrase_H2C2"/>
</dbReference>
<keyword evidence="7" id="KW-0460">Magnesium</keyword>
<organism evidence="16 17">
    <name type="scientific">Zophobas morio</name>
    <dbReference type="NCBI Taxonomy" id="2755281"/>
    <lineage>
        <taxon>Eukaryota</taxon>
        <taxon>Metazoa</taxon>
        <taxon>Ecdysozoa</taxon>
        <taxon>Arthropoda</taxon>
        <taxon>Hexapoda</taxon>
        <taxon>Insecta</taxon>
        <taxon>Pterygota</taxon>
        <taxon>Neoptera</taxon>
        <taxon>Endopterygota</taxon>
        <taxon>Coleoptera</taxon>
        <taxon>Polyphaga</taxon>
        <taxon>Cucujiformia</taxon>
        <taxon>Tenebrionidae</taxon>
        <taxon>Zophobas</taxon>
    </lineage>
</organism>
<dbReference type="InterPro" id="IPR050951">
    <property type="entry name" value="Retrovirus_Pol_polyprotein"/>
</dbReference>
<feature type="region of interest" description="Disordered" evidence="12">
    <location>
        <begin position="1286"/>
        <end position="1378"/>
    </location>
</feature>
<protein>
    <recommendedName>
        <fullName evidence="1">RNA-directed DNA polymerase</fullName>
        <ecNumber evidence="1">2.7.7.49</ecNumber>
    </recommendedName>
</protein>
<dbReference type="CDD" id="cd01647">
    <property type="entry name" value="RT_LTR"/>
    <property type="match status" value="1"/>
</dbReference>
<dbReference type="GO" id="GO:0015074">
    <property type="term" value="P:DNA integration"/>
    <property type="evidence" value="ECO:0007669"/>
    <property type="project" value="UniProtKB-KW"/>
</dbReference>
<keyword evidence="8" id="KW-0694">RNA-binding</keyword>
<evidence type="ECO:0000259" key="13">
    <source>
        <dbReference type="PROSITE" id="PS50158"/>
    </source>
</evidence>
<dbReference type="Gene3D" id="2.40.70.10">
    <property type="entry name" value="Acid Proteases"/>
    <property type="match status" value="1"/>
</dbReference>
<dbReference type="InterPro" id="IPR043128">
    <property type="entry name" value="Rev_trsase/Diguanyl_cyclase"/>
</dbReference>
<evidence type="ECO:0000256" key="12">
    <source>
        <dbReference type="SAM" id="MobiDB-lite"/>
    </source>
</evidence>
<dbReference type="SMART" id="SM00343">
    <property type="entry name" value="ZnF_C2HC"/>
    <property type="match status" value="1"/>
</dbReference>
<feature type="compositionally biased region" description="Polar residues" evidence="12">
    <location>
        <begin position="267"/>
        <end position="281"/>
    </location>
</feature>
<dbReference type="GO" id="GO:0004519">
    <property type="term" value="F:endonuclease activity"/>
    <property type="evidence" value="ECO:0007669"/>
    <property type="project" value="UniProtKB-KW"/>
</dbReference>
<keyword evidence="3" id="KW-0548">Nucleotidyltransferase</keyword>
<evidence type="ECO:0000259" key="15">
    <source>
        <dbReference type="PROSITE" id="PS50994"/>
    </source>
</evidence>
<dbReference type="FunFam" id="3.30.70.270:FF:000023">
    <property type="entry name" value="Pol"/>
    <property type="match status" value="1"/>
</dbReference>
<keyword evidence="11" id="KW-0479">Metal-binding</keyword>
<name>A0AA38HW53_9CUCU</name>
<dbReference type="Pfam" id="PF17921">
    <property type="entry name" value="Integrase_H2C2"/>
    <property type="match status" value="1"/>
</dbReference>
<dbReference type="GO" id="GO:0042575">
    <property type="term" value="C:DNA polymerase complex"/>
    <property type="evidence" value="ECO:0007669"/>
    <property type="project" value="UniProtKB-ARBA"/>
</dbReference>
<dbReference type="Gene3D" id="3.30.420.10">
    <property type="entry name" value="Ribonuclease H-like superfamily/Ribonuclease H"/>
    <property type="match status" value="1"/>
</dbReference>
<feature type="domain" description="Integrase catalytic" evidence="15">
    <location>
        <begin position="1040"/>
        <end position="1193"/>
    </location>
</feature>
<gene>
    <name evidence="16" type="ORF">Zmor_026641</name>
</gene>
<evidence type="ECO:0000256" key="7">
    <source>
        <dbReference type="ARBA" id="ARBA00022842"/>
    </source>
</evidence>
<dbReference type="GO" id="GO:0008270">
    <property type="term" value="F:zinc ion binding"/>
    <property type="evidence" value="ECO:0007669"/>
    <property type="project" value="UniProtKB-KW"/>
</dbReference>
<evidence type="ECO:0000256" key="4">
    <source>
        <dbReference type="ARBA" id="ARBA00022722"/>
    </source>
</evidence>
<dbReference type="InterPro" id="IPR000477">
    <property type="entry name" value="RT_dom"/>
</dbReference>
<dbReference type="InterPro" id="IPR036397">
    <property type="entry name" value="RNaseH_sf"/>
</dbReference>
<evidence type="ECO:0000313" key="17">
    <source>
        <dbReference type="Proteomes" id="UP001168821"/>
    </source>
</evidence>
<dbReference type="PANTHER" id="PTHR37984:SF11">
    <property type="entry name" value="INTEGRASE CATALYTIC DOMAIN-CONTAINING PROTEIN"/>
    <property type="match status" value="1"/>
</dbReference>